<accession>A0A409VH36</accession>
<dbReference type="InterPro" id="IPR000994">
    <property type="entry name" value="Pept_M24"/>
</dbReference>
<dbReference type="Pfam" id="PF00557">
    <property type="entry name" value="Peptidase_M24"/>
    <property type="match status" value="1"/>
</dbReference>
<gene>
    <name evidence="3" type="ORF">CVT26_000532</name>
</gene>
<keyword evidence="4" id="KW-1185">Reference proteome</keyword>
<feature type="region of interest" description="Disordered" evidence="1">
    <location>
        <begin position="352"/>
        <end position="373"/>
    </location>
</feature>
<feature type="non-terminal residue" evidence="3">
    <location>
        <position position="1"/>
    </location>
</feature>
<reference evidence="3 4" key="1">
    <citation type="journal article" date="2018" name="Evol. Lett.">
        <title>Horizontal gene cluster transfer increased hallucinogenic mushroom diversity.</title>
        <authorList>
            <person name="Reynolds H.T."/>
            <person name="Vijayakumar V."/>
            <person name="Gluck-Thaler E."/>
            <person name="Korotkin H.B."/>
            <person name="Matheny P.B."/>
            <person name="Slot J.C."/>
        </authorList>
    </citation>
    <scope>NUCLEOTIDE SEQUENCE [LARGE SCALE GENOMIC DNA]</scope>
    <source>
        <strain evidence="3 4">SRW20</strain>
    </source>
</reference>
<dbReference type="Proteomes" id="UP000284706">
    <property type="component" value="Unassembled WGS sequence"/>
</dbReference>
<evidence type="ECO:0000259" key="2">
    <source>
        <dbReference type="Pfam" id="PF00557"/>
    </source>
</evidence>
<organism evidence="3 4">
    <name type="scientific">Gymnopilus dilepis</name>
    <dbReference type="NCBI Taxonomy" id="231916"/>
    <lineage>
        <taxon>Eukaryota</taxon>
        <taxon>Fungi</taxon>
        <taxon>Dikarya</taxon>
        <taxon>Basidiomycota</taxon>
        <taxon>Agaricomycotina</taxon>
        <taxon>Agaricomycetes</taxon>
        <taxon>Agaricomycetidae</taxon>
        <taxon>Agaricales</taxon>
        <taxon>Agaricineae</taxon>
        <taxon>Hymenogastraceae</taxon>
        <taxon>Gymnopilus</taxon>
    </lineage>
</organism>
<evidence type="ECO:0000313" key="3">
    <source>
        <dbReference type="EMBL" id="PPQ65583.1"/>
    </source>
</evidence>
<evidence type="ECO:0000256" key="1">
    <source>
        <dbReference type="SAM" id="MobiDB-lite"/>
    </source>
</evidence>
<name>A0A409VH36_9AGAR</name>
<dbReference type="InParanoid" id="A0A409VH36"/>
<proteinExistence type="predicted"/>
<dbReference type="STRING" id="231916.A0A409VH36"/>
<dbReference type="InterPro" id="IPR036005">
    <property type="entry name" value="Creatinase/aminopeptidase-like"/>
</dbReference>
<protein>
    <recommendedName>
        <fullName evidence="2">Peptidase M24 domain-containing protein</fullName>
    </recommendedName>
</protein>
<dbReference type="AlphaFoldDB" id="A0A409VH36"/>
<feature type="domain" description="Peptidase M24" evidence="2">
    <location>
        <begin position="126"/>
        <end position="316"/>
    </location>
</feature>
<sequence>LTTVLLFHTNESSLAGAPNPLVWIDNTGQVWPELRSTLRQFRPDCIVLNTDENIAFAGGLHAGELTVLQRELGEYWMTKTVNVPMLAVEFVATKLSSQIEYYHKLQENVWALIEEGFSHRVIIAGTTTTEDLSWWFREKMQALNVTTWTQPRISVLAEESFPGWEGTQDVIQEGDILHIDFGITAMGLNTDTRHMAYVLKTKGAHPETDAPEDLKEGLKKSNRMQDIVLATMRPGLTGNTVLRRSLEQMKKEGIEGQIYCHPIGDWGHDAGSVIGFLNLPEHVPVLGDLPILPNTYYSIELYAYHFLPERNETIRFRQEENVAWSEESQAWEFVYGRQERFHLIDQRLVSPSFTDQTQGQEGPFDSDSMHVTY</sequence>
<evidence type="ECO:0000313" key="4">
    <source>
        <dbReference type="Proteomes" id="UP000284706"/>
    </source>
</evidence>
<dbReference type="SUPFAM" id="SSF55920">
    <property type="entry name" value="Creatinase/aminopeptidase"/>
    <property type="match status" value="1"/>
</dbReference>
<dbReference type="OrthoDB" id="3632757at2759"/>
<dbReference type="Gene3D" id="3.90.230.10">
    <property type="entry name" value="Creatinase/methionine aminopeptidase superfamily"/>
    <property type="match status" value="1"/>
</dbReference>
<dbReference type="EMBL" id="NHYE01005650">
    <property type="protein sequence ID" value="PPQ65583.1"/>
    <property type="molecule type" value="Genomic_DNA"/>
</dbReference>
<comment type="caution">
    <text evidence="3">The sequence shown here is derived from an EMBL/GenBank/DDBJ whole genome shotgun (WGS) entry which is preliminary data.</text>
</comment>